<proteinExistence type="predicted"/>
<accession>A0AC34FP67</accession>
<evidence type="ECO:0000313" key="2">
    <source>
        <dbReference type="WBParaSite" id="ES5_v2.g19181.t1"/>
    </source>
</evidence>
<dbReference type="WBParaSite" id="ES5_v2.g19181.t1">
    <property type="protein sequence ID" value="ES5_v2.g19181.t1"/>
    <property type="gene ID" value="ES5_v2.g19181"/>
</dbReference>
<reference evidence="2" key="1">
    <citation type="submission" date="2022-11" db="UniProtKB">
        <authorList>
            <consortium name="WormBaseParasite"/>
        </authorList>
    </citation>
    <scope>IDENTIFICATION</scope>
</reference>
<name>A0AC34FP67_9BILA</name>
<sequence>MLEGEPMKEKKKIQLAQIREDSDDYMEAVFDLVQKNKDLMKEMDEKELAKKIIEQTQDKFGKYVDSIFDAHRSFRHGFEDDSPTWDFLNAIVFTSTTVRLL</sequence>
<dbReference type="Proteomes" id="UP000887579">
    <property type="component" value="Unplaced"/>
</dbReference>
<evidence type="ECO:0000313" key="1">
    <source>
        <dbReference type="Proteomes" id="UP000887579"/>
    </source>
</evidence>
<organism evidence="1 2">
    <name type="scientific">Panagrolaimus sp. ES5</name>
    <dbReference type="NCBI Taxonomy" id="591445"/>
    <lineage>
        <taxon>Eukaryota</taxon>
        <taxon>Metazoa</taxon>
        <taxon>Ecdysozoa</taxon>
        <taxon>Nematoda</taxon>
        <taxon>Chromadorea</taxon>
        <taxon>Rhabditida</taxon>
        <taxon>Tylenchina</taxon>
        <taxon>Panagrolaimomorpha</taxon>
        <taxon>Panagrolaimoidea</taxon>
        <taxon>Panagrolaimidae</taxon>
        <taxon>Panagrolaimus</taxon>
    </lineage>
</organism>
<protein>
    <submittedName>
        <fullName evidence="2">Uncharacterized protein</fullName>
    </submittedName>
</protein>